<evidence type="ECO:0000313" key="4">
    <source>
        <dbReference type="Proteomes" id="UP000677228"/>
    </source>
</evidence>
<proteinExistence type="predicted"/>
<dbReference type="Proteomes" id="UP000677228">
    <property type="component" value="Unassembled WGS sequence"/>
</dbReference>
<dbReference type="Proteomes" id="UP000682733">
    <property type="component" value="Unassembled WGS sequence"/>
</dbReference>
<organism evidence="2 4">
    <name type="scientific">Didymodactylos carnosus</name>
    <dbReference type="NCBI Taxonomy" id="1234261"/>
    <lineage>
        <taxon>Eukaryota</taxon>
        <taxon>Metazoa</taxon>
        <taxon>Spiralia</taxon>
        <taxon>Gnathifera</taxon>
        <taxon>Rotifera</taxon>
        <taxon>Eurotatoria</taxon>
        <taxon>Bdelloidea</taxon>
        <taxon>Philodinida</taxon>
        <taxon>Philodinidae</taxon>
        <taxon>Didymodactylos</taxon>
    </lineage>
</organism>
<reference evidence="2" key="1">
    <citation type="submission" date="2021-02" db="EMBL/GenBank/DDBJ databases">
        <authorList>
            <person name="Nowell W R."/>
        </authorList>
    </citation>
    <scope>NUCLEOTIDE SEQUENCE</scope>
</reference>
<protein>
    <submittedName>
        <fullName evidence="2">Uncharacterized protein</fullName>
    </submittedName>
</protein>
<dbReference type="EMBL" id="CAJNOK010009205">
    <property type="protein sequence ID" value="CAF1083693.1"/>
    <property type="molecule type" value="Genomic_DNA"/>
</dbReference>
<evidence type="ECO:0000256" key="1">
    <source>
        <dbReference type="SAM" id="MobiDB-lite"/>
    </source>
</evidence>
<accession>A0A8S2E984</accession>
<feature type="region of interest" description="Disordered" evidence="1">
    <location>
        <begin position="1"/>
        <end position="34"/>
    </location>
</feature>
<feature type="compositionally biased region" description="Basic and acidic residues" evidence="1">
    <location>
        <begin position="1"/>
        <end position="14"/>
    </location>
</feature>
<evidence type="ECO:0000313" key="2">
    <source>
        <dbReference type="EMBL" id="CAF1083693.1"/>
    </source>
</evidence>
<dbReference type="AlphaFoldDB" id="A0A8S2E984"/>
<evidence type="ECO:0000313" key="3">
    <source>
        <dbReference type="EMBL" id="CAF3846393.1"/>
    </source>
</evidence>
<dbReference type="EMBL" id="CAJOBA010009224">
    <property type="protein sequence ID" value="CAF3846393.1"/>
    <property type="molecule type" value="Genomic_DNA"/>
</dbReference>
<name>A0A8S2E984_9BILA</name>
<gene>
    <name evidence="2" type="ORF">OVA965_LOCUS18487</name>
    <name evidence="3" type="ORF">TMI583_LOCUS18502</name>
</gene>
<comment type="caution">
    <text evidence="2">The sequence shown here is derived from an EMBL/GenBank/DDBJ whole genome shotgun (WGS) entry which is preliminary data.</text>
</comment>
<sequence>MDVDPNKDDSDHGGFRPGAGRKRKKIPSSTQAMVDEEEHKLWSVNIRRNCNKHEEVYVELDGSLGQQLTDLFTSLPHFVTTTIMNRHAEGKATKVKHIQQAIADAYDAKSLEHITQFLVKDALAFTGEYPSMVLK</sequence>